<gene>
    <name evidence="2" type="ORF">SAMN02744645_1760</name>
</gene>
<evidence type="ECO:0000256" key="1">
    <source>
        <dbReference type="SAM" id="Phobius"/>
    </source>
</evidence>
<evidence type="ECO:0000313" key="2">
    <source>
        <dbReference type="EMBL" id="SHG86532.1"/>
    </source>
</evidence>
<protein>
    <submittedName>
        <fullName evidence="2">Uncharacterized protein</fullName>
    </submittedName>
</protein>
<sequence>MQMSYWHFAAMIETSTVVMFGLMYLNSATGSIRKR</sequence>
<dbReference type="AlphaFoldDB" id="A0A1M5NAP8"/>
<dbReference type="EMBL" id="FQXA01000002">
    <property type="protein sequence ID" value="SHG86532.1"/>
    <property type="molecule type" value="Genomic_DNA"/>
</dbReference>
<reference evidence="2 3" key="1">
    <citation type="submission" date="2016-11" db="EMBL/GenBank/DDBJ databases">
        <authorList>
            <person name="Jaros S."/>
            <person name="Januszkiewicz K."/>
            <person name="Wedrychowicz H."/>
        </authorList>
    </citation>
    <scope>NUCLEOTIDE SEQUENCE [LARGE SCALE GENOMIC DNA]</scope>
    <source>
        <strain evidence="2 3">DSM 18231</strain>
    </source>
</reference>
<keyword evidence="1" id="KW-0472">Membrane</keyword>
<organism evidence="2 3">
    <name type="scientific">Stutzerimonas xanthomarina DSM 18231</name>
    <dbReference type="NCBI Taxonomy" id="1403346"/>
    <lineage>
        <taxon>Bacteria</taxon>
        <taxon>Pseudomonadati</taxon>
        <taxon>Pseudomonadota</taxon>
        <taxon>Gammaproteobacteria</taxon>
        <taxon>Pseudomonadales</taxon>
        <taxon>Pseudomonadaceae</taxon>
        <taxon>Stutzerimonas</taxon>
    </lineage>
</organism>
<evidence type="ECO:0000313" key="3">
    <source>
        <dbReference type="Proteomes" id="UP000184000"/>
    </source>
</evidence>
<dbReference type="Proteomes" id="UP000184000">
    <property type="component" value="Unassembled WGS sequence"/>
</dbReference>
<accession>A0A1M5NAP8</accession>
<name>A0A1M5NAP8_9GAMM</name>
<keyword evidence="1" id="KW-0812">Transmembrane</keyword>
<proteinExistence type="predicted"/>
<feature type="transmembrane region" description="Helical" evidence="1">
    <location>
        <begin position="6"/>
        <end position="25"/>
    </location>
</feature>
<keyword evidence="1" id="KW-1133">Transmembrane helix</keyword>